<evidence type="ECO:0000313" key="3">
    <source>
        <dbReference type="Proteomes" id="UP001198893"/>
    </source>
</evidence>
<gene>
    <name evidence="2" type="ORF">LKD47_01870</name>
</gene>
<evidence type="ECO:0000313" key="2">
    <source>
        <dbReference type="EMBL" id="MCC2241050.1"/>
    </source>
</evidence>
<proteinExistence type="predicted"/>
<accession>A0AAW4WFL4</accession>
<dbReference type="EMBL" id="JAJEQW010000001">
    <property type="protein sequence ID" value="MCC2241050.1"/>
    <property type="molecule type" value="Genomic_DNA"/>
</dbReference>
<reference evidence="2" key="1">
    <citation type="submission" date="2021-10" db="EMBL/GenBank/DDBJ databases">
        <title>Anaerobic single-cell dispensing facilitates the cultivation of human gut bacteria.</title>
        <authorList>
            <person name="Afrizal A."/>
        </authorList>
    </citation>
    <scope>NUCLEOTIDE SEQUENCE</scope>
    <source>
        <strain evidence="2">CLA-AA-H204</strain>
    </source>
</reference>
<evidence type="ECO:0000256" key="1">
    <source>
        <dbReference type="SAM" id="Coils"/>
    </source>
</evidence>
<dbReference type="RefSeq" id="WP_117946931.1">
    <property type="nucleotide sequence ID" value="NZ_JAJEQW010000001.1"/>
</dbReference>
<sequence>MKDDKEFLEALESRKVPILVLDQKWHRLFALSGKTSEIKQLEEKLNQLLEQQGKLNNDLKELKKTKNRLMKSIVVNMEGTHEENEGDISSRKLDEDKRLIDEVNVKMEEIEDELIELPRNINSANQELMLESMRYCYERLRQNSKEADEITAWIDKVRVELKKNIIKKQNREINNRQIYSYMHDIFGVDILNIFDLRQEDEDRLQGKKAVENADERN</sequence>
<organism evidence="2 3">
    <name type="scientific">Roseburia amylophila</name>
    <dbReference type="NCBI Taxonomy" id="2981794"/>
    <lineage>
        <taxon>Bacteria</taxon>
        <taxon>Bacillati</taxon>
        <taxon>Bacillota</taxon>
        <taxon>Clostridia</taxon>
        <taxon>Lachnospirales</taxon>
        <taxon>Lachnospiraceae</taxon>
        <taxon>Roseburia</taxon>
    </lineage>
</organism>
<name>A0AAW4WFL4_9FIRM</name>
<comment type="caution">
    <text evidence="2">The sequence shown here is derived from an EMBL/GenBank/DDBJ whole genome shotgun (WGS) entry which is preliminary data.</text>
</comment>
<protein>
    <submittedName>
        <fullName evidence="2">Uncharacterized protein</fullName>
    </submittedName>
</protein>
<keyword evidence="1" id="KW-0175">Coiled coil</keyword>
<dbReference type="AlphaFoldDB" id="A0AAW4WFL4"/>
<feature type="coiled-coil region" evidence="1">
    <location>
        <begin position="31"/>
        <end position="127"/>
    </location>
</feature>
<dbReference type="Proteomes" id="UP001198893">
    <property type="component" value="Unassembled WGS sequence"/>
</dbReference>